<dbReference type="GO" id="GO:0006886">
    <property type="term" value="P:intracellular protein transport"/>
    <property type="evidence" value="ECO:0007669"/>
    <property type="project" value="InterPro"/>
</dbReference>
<dbReference type="AlphaFoldDB" id="A0AAD5SYD7"/>
<evidence type="ECO:0000256" key="7">
    <source>
        <dbReference type="ARBA" id="ARBA00023136"/>
    </source>
</evidence>
<evidence type="ECO:0000256" key="9">
    <source>
        <dbReference type="SAM" id="MobiDB-lite"/>
    </source>
</evidence>
<evidence type="ECO:0000256" key="1">
    <source>
        <dbReference type="ARBA" id="ARBA00004395"/>
    </source>
</evidence>
<evidence type="ECO:0000313" key="11">
    <source>
        <dbReference type="Proteomes" id="UP001211907"/>
    </source>
</evidence>
<comment type="similarity">
    <text evidence="2">Belongs to the COG7 family.</text>
</comment>
<protein>
    <recommendedName>
        <fullName evidence="3">Conserved oligomeric Golgi complex subunit 7</fullName>
    </recommendedName>
    <alternativeName>
        <fullName evidence="8">Component of oligomeric Golgi complex 7</fullName>
    </alternativeName>
</protein>
<name>A0AAD5SYD7_9FUNG</name>
<dbReference type="GO" id="GO:0007030">
    <property type="term" value="P:Golgi organization"/>
    <property type="evidence" value="ECO:0007669"/>
    <property type="project" value="TreeGrafter"/>
</dbReference>
<dbReference type="PANTHER" id="PTHR21443">
    <property type="entry name" value="CONSERVED OLIGOMERIC GOLGI COMPLEX COMPONENT 7"/>
    <property type="match status" value="1"/>
</dbReference>
<evidence type="ECO:0000256" key="2">
    <source>
        <dbReference type="ARBA" id="ARBA00005831"/>
    </source>
</evidence>
<evidence type="ECO:0000256" key="4">
    <source>
        <dbReference type="ARBA" id="ARBA00022448"/>
    </source>
</evidence>
<comment type="subcellular location">
    <subcellularLocation>
        <location evidence="1">Golgi apparatus membrane</location>
        <topology evidence="1">Peripheral membrane protein</topology>
    </subcellularLocation>
</comment>
<dbReference type="Proteomes" id="UP001211907">
    <property type="component" value="Unassembled WGS sequence"/>
</dbReference>
<feature type="region of interest" description="Disordered" evidence="9">
    <location>
        <begin position="559"/>
        <end position="583"/>
    </location>
</feature>
<dbReference type="PANTHER" id="PTHR21443:SF0">
    <property type="entry name" value="CONSERVED OLIGOMERIC GOLGI COMPLEX SUBUNIT 7"/>
    <property type="match status" value="1"/>
</dbReference>
<accession>A0AAD5SYD7</accession>
<keyword evidence="6" id="KW-0333">Golgi apparatus</keyword>
<comment type="caution">
    <text evidence="10">The sequence shown here is derived from an EMBL/GenBank/DDBJ whole genome shotgun (WGS) entry which is preliminary data.</text>
</comment>
<dbReference type="GO" id="GO:0017119">
    <property type="term" value="C:Golgi transport complex"/>
    <property type="evidence" value="ECO:0007669"/>
    <property type="project" value="InterPro"/>
</dbReference>
<feature type="compositionally biased region" description="Low complexity" evidence="9">
    <location>
        <begin position="850"/>
        <end position="864"/>
    </location>
</feature>
<organism evidence="10 11">
    <name type="scientific">Physocladia obscura</name>
    <dbReference type="NCBI Taxonomy" id="109957"/>
    <lineage>
        <taxon>Eukaryota</taxon>
        <taxon>Fungi</taxon>
        <taxon>Fungi incertae sedis</taxon>
        <taxon>Chytridiomycota</taxon>
        <taxon>Chytridiomycota incertae sedis</taxon>
        <taxon>Chytridiomycetes</taxon>
        <taxon>Chytridiales</taxon>
        <taxon>Chytriomycetaceae</taxon>
        <taxon>Physocladia</taxon>
    </lineage>
</organism>
<sequence length="982" mass="105941">MVRDRQEKLARMIGQVYSNSGLGRGSSIFSVAATSLKFLVAHSDSVKKESMDDKQQKTKDWVNAAIGKAKAEAETDADADGSKDMVGRLAWAAAQRGGELAAQLDAAIDYAARTQPRLERQVEFVQGDVRQLSAALRGVTAGDATTAQETLRLLDTVRVRLVAARAALQEADNWTTLGGDVDGLALPLAAQRLADARRSLVLLQAAPDYEARRQLLYALLNQLEARAAPQLLDAFNTHDLPAVKLLVHVFDLIHRSNEFSAYYFKSVKAPVLAVWKNLNLDSMDDPDVFVRNLDWIHQIFPTASVANIIKLIHQTFNSLKPSLRFSLERFKDSQKQQLVLTLAKSYNLSITWGINVERELFSLASAAATPSNNSKTTSQLQQPQHQQSLHIVTKKPSISQIQATTAATNAAFIHEISEWAFPILENFTPYQHTYSTLETTFLASTIPALFKVARPRSPSFDNNNSNNNNSLVVALDTVVEIVVPRVAAAALAAAERCCEFTAGYAAAGLVEAVDAFFASVQGRIGGGLGKVAACAGDTVLAGALGVGGQIVEFFDSDDDDSAKNDSVRYSNSGIGDRRGSGGEDGGEWQAFELGVRYLVAVKAFFDAVGKCEGEIVEDLCQVYAKISVSAANGSSGVSAVDSHILSATPTSATETPKAELKTTKNPAHQQVFDCISAVTLLKQSAALNNPALHEYYTTNILCRRNTTPKSGATTATTTATTRLFQKSTSGIQSFAIKTQTLIYNGIFAPINRHLLSIPTLTAWELDADPSFSGTDLGVEAPRFGLSPSVFVTRIGELLLTLPQRFDIHIGDVVNDVGGLDAVEFVVRALPFIVERDYVFADTGDRNDALENGNSSTTSKNSENNAVEGASATDSPGLLEQDDIIHLWITSLSRSTMKIFVANVFRIKKLGKFGARQLATDVDYLVKVLEAMDVDVISDLTRIAEVLDMDENQLRAAAAARSESSDDIAVQVARLCGVIAADG</sequence>
<evidence type="ECO:0000256" key="6">
    <source>
        <dbReference type="ARBA" id="ARBA00023034"/>
    </source>
</evidence>
<gene>
    <name evidence="10" type="ORF">HK100_000449</name>
</gene>
<dbReference type="GO" id="GO:0000139">
    <property type="term" value="C:Golgi membrane"/>
    <property type="evidence" value="ECO:0007669"/>
    <property type="project" value="UniProtKB-SubCell"/>
</dbReference>
<dbReference type="GO" id="GO:0006890">
    <property type="term" value="P:retrograde vesicle-mediated transport, Golgi to endoplasmic reticulum"/>
    <property type="evidence" value="ECO:0007669"/>
    <property type="project" value="TreeGrafter"/>
</dbReference>
<keyword evidence="4" id="KW-0813">Transport</keyword>
<proteinExistence type="inferred from homology"/>
<evidence type="ECO:0000256" key="8">
    <source>
        <dbReference type="ARBA" id="ARBA00031345"/>
    </source>
</evidence>
<keyword evidence="11" id="KW-1185">Reference proteome</keyword>
<evidence type="ECO:0000313" key="10">
    <source>
        <dbReference type="EMBL" id="KAJ3119163.1"/>
    </source>
</evidence>
<feature type="region of interest" description="Disordered" evidence="9">
    <location>
        <begin position="848"/>
        <end position="874"/>
    </location>
</feature>
<reference evidence="10" key="1">
    <citation type="submission" date="2020-05" db="EMBL/GenBank/DDBJ databases">
        <title>Phylogenomic resolution of chytrid fungi.</title>
        <authorList>
            <person name="Stajich J.E."/>
            <person name="Amses K."/>
            <person name="Simmons R."/>
            <person name="Seto K."/>
            <person name="Myers J."/>
            <person name="Bonds A."/>
            <person name="Quandt C.A."/>
            <person name="Barry K."/>
            <person name="Liu P."/>
            <person name="Grigoriev I."/>
            <person name="Longcore J.E."/>
            <person name="James T.Y."/>
        </authorList>
    </citation>
    <scope>NUCLEOTIDE SEQUENCE</scope>
    <source>
        <strain evidence="10">JEL0513</strain>
    </source>
</reference>
<evidence type="ECO:0000256" key="5">
    <source>
        <dbReference type="ARBA" id="ARBA00022927"/>
    </source>
</evidence>
<evidence type="ECO:0000256" key="3">
    <source>
        <dbReference type="ARBA" id="ARBA00020984"/>
    </source>
</evidence>
<keyword evidence="5" id="KW-0653">Protein transport</keyword>
<dbReference type="Pfam" id="PF10191">
    <property type="entry name" value="COG7"/>
    <property type="match status" value="2"/>
</dbReference>
<dbReference type="InterPro" id="IPR019335">
    <property type="entry name" value="COG7"/>
</dbReference>
<dbReference type="EMBL" id="JADGJH010001090">
    <property type="protein sequence ID" value="KAJ3119163.1"/>
    <property type="molecule type" value="Genomic_DNA"/>
</dbReference>
<keyword evidence="7" id="KW-0472">Membrane</keyword>